<feature type="domain" description="ABC transporter" evidence="5">
    <location>
        <begin position="5"/>
        <end position="235"/>
    </location>
</feature>
<reference evidence="6 7" key="1">
    <citation type="journal article" date="2015" name="Genome Announc.">
        <title>Expanding the biotechnology potential of lactobacilli through comparative genomics of 213 strains and associated genera.</title>
        <authorList>
            <person name="Sun Z."/>
            <person name="Harris H.M."/>
            <person name="McCann A."/>
            <person name="Guo C."/>
            <person name="Argimon S."/>
            <person name="Zhang W."/>
            <person name="Yang X."/>
            <person name="Jeffery I.B."/>
            <person name="Cooney J.C."/>
            <person name="Kagawa T.F."/>
            <person name="Liu W."/>
            <person name="Song Y."/>
            <person name="Salvetti E."/>
            <person name="Wrobel A."/>
            <person name="Rasinkangas P."/>
            <person name="Parkhill J."/>
            <person name="Rea M.C."/>
            <person name="O'Sullivan O."/>
            <person name="Ritari J."/>
            <person name="Douillard F.P."/>
            <person name="Paul Ross R."/>
            <person name="Yang R."/>
            <person name="Briner A.E."/>
            <person name="Felis G.E."/>
            <person name="de Vos W.M."/>
            <person name="Barrangou R."/>
            <person name="Klaenhammer T.R."/>
            <person name="Caufield P.W."/>
            <person name="Cui Y."/>
            <person name="Zhang H."/>
            <person name="O'Toole P.W."/>
        </authorList>
    </citation>
    <scope>NUCLEOTIDE SEQUENCE [LARGE SCALE GENOMIC DNA]</scope>
    <source>
        <strain evidence="6 7">DSM 15814</strain>
    </source>
</reference>
<dbReference type="EMBL" id="AZFF01000002">
    <property type="protein sequence ID" value="KRL56943.1"/>
    <property type="molecule type" value="Genomic_DNA"/>
</dbReference>
<dbReference type="Pfam" id="PF00005">
    <property type="entry name" value="ABC_tran"/>
    <property type="match status" value="1"/>
</dbReference>
<dbReference type="InterPro" id="IPR050763">
    <property type="entry name" value="ABC_transporter_ATP-binding"/>
</dbReference>
<evidence type="ECO:0000259" key="5">
    <source>
        <dbReference type="PROSITE" id="PS50893"/>
    </source>
</evidence>
<evidence type="ECO:0000313" key="7">
    <source>
        <dbReference type="Proteomes" id="UP000051999"/>
    </source>
</evidence>
<evidence type="ECO:0000256" key="2">
    <source>
        <dbReference type="ARBA" id="ARBA00022448"/>
    </source>
</evidence>
<keyword evidence="2" id="KW-0813">Transport</keyword>
<dbReference type="GO" id="GO:0016887">
    <property type="term" value="F:ATP hydrolysis activity"/>
    <property type="evidence" value="ECO:0007669"/>
    <property type="project" value="InterPro"/>
</dbReference>
<dbReference type="OrthoDB" id="9804819at2"/>
<dbReference type="PANTHER" id="PTHR42711">
    <property type="entry name" value="ABC TRANSPORTER ATP-BINDING PROTEIN"/>
    <property type="match status" value="1"/>
</dbReference>
<dbReference type="eggNOG" id="COG1131">
    <property type="taxonomic scope" value="Bacteria"/>
</dbReference>
<sequence length="253" mass="28149">MKPILEVSHLSKKYGSFTAVNDISFQLQRNRCIALLGTNGAGKTTTMKMIYAAASITRGRITVDGFDVKKSPSNTKRALGIVSQEDLLDGSLTVYENMIAHGLCYDIPKRELKKRTQNLLTFAGLANYDDKQISDLSGGMRRRLVLARALLNHPKVIILDEPTTGLDIQSRHVIWKKLDQLKSEGVSLLLTSHYMDEVQRLADQVLIIHRGKILASGAPDTLPAKYGYQSLEEAFLALTDFHEEDDHIVQALS</sequence>
<gene>
    <name evidence="6" type="ORF">FD35_GL001239</name>
</gene>
<dbReference type="AlphaFoldDB" id="A0A0R1RJA6"/>
<dbReference type="SUPFAM" id="SSF52540">
    <property type="entry name" value="P-loop containing nucleoside triphosphate hydrolases"/>
    <property type="match status" value="1"/>
</dbReference>
<accession>A0A0R1RJA6</accession>
<proteinExistence type="inferred from homology"/>
<dbReference type="SMART" id="SM00382">
    <property type="entry name" value="AAA"/>
    <property type="match status" value="1"/>
</dbReference>
<evidence type="ECO:0000256" key="3">
    <source>
        <dbReference type="ARBA" id="ARBA00022741"/>
    </source>
</evidence>
<evidence type="ECO:0000256" key="4">
    <source>
        <dbReference type="ARBA" id="ARBA00022840"/>
    </source>
</evidence>
<dbReference type="GO" id="GO:0005524">
    <property type="term" value="F:ATP binding"/>
    <property type="evidence" value="ECO:0007669"/>
    <property type="project" value="UniProtKB-KW"/>
</dbReference>
<dbReference type="InterPro" id="IPR027417">
    <property type="entry name" value="P-loop_NTPase"/>
</dbReference>
<dbReference type="Gene3D" id="3.40.50.300">
    <property type="entry name" value="P-loop containing nucleotide triphosphate hydrolases"/>
    <property type="match status" value="1"/>
</dbReference>
<organism evidence="6 7">
    <name type="scientific">Furfurilactobacillus rossiae DSM 15814</name>
    <dbReference type="NCBI Taxonomy" id="1114972"/>
    <lineage>
        <taxon>Bacteria</taxon>
        <taxon>Bacillati</taxon>
        <taxon>Bacillota</taxon>
        <taxon>Bacilli</taxon>
        <taxon>Lactobacillales</taxon>
        <taxon>Lactobacillaceae</taxon>
        <taxon>Furfurilactobacillus</taxon>
    </lineage>
</organism>
<keyword evidence="3" id="KW-0547">Nucleotide-binding</keyword>
<comment type="similarity">
    <text evidence="1">Belongs to the ABC transporter superfamily.</text>
</comment>
<dbReference type="InterPro" id="IPR003439">
    <property type="entry name" value="ABC_transporter-like_ATP-bd"/>
</dbReference>
<evidence type="ECO:0000256" key="1">
    <source>
        <dbReference type="ARBA" id="ARBA00005417"/>
    </source>
</evidence>
<keyword evidence="7" id="KW-1185">Reference proteome</keyword>
<dbReference type="PANTHER" id="PTHR42711:SF5">
    <property type="entry name" value="ABC TRANSPORTER ATP-BINDING PROTEIN NATA"/>
    <property type="match status" value="1"/>
</dbReference>
<evidence type="ECO:0000313" key="6">
    <source>
        <dbReference type="EMBL" id="KRL56943.1"/>
    </source>
</evidence>
<comment type="caution">
    <text evidence="6">The sequence shown here is derived from an EMBL/GenBank/DDBJ whole genome shotgun (WGS) entry which is preliminary data.</text>
</comment>
<dbReference type="RefSeq" id="WP_017262533.1">
    <property type="nucleotide sequence ID" value="NZ_AUAW01000004.1"/>
</dbReference>
<dbReference type="InterPro" id="IPR003593">
    <property type="entry name" value="AAA+_ATPase"/>
</dbReference>
<dbReference type="PROSITE" id="PS50893">
    <property type="entry name" value="ABC_TRANSPORTER_2"/>
    <property type="match status" value="1"/>
</dbReference>
<keyword evidence="4 6" id="KW-0067">ATP-binding</keyword>
<dbReference type="InterPro" id="IPR017871">
    <property type="entry name" value="ABC_transporter-like_CS"/>
</dbReference>
<dbReference type="Proteomes" id="UP000051999">
    <property type="component" value="Unassembled WGS sequence"/>
</dbReference>
<dbReference type="STRING" id="1114972.FD35_GL001239"/>
<dbReference type="PATRIC" id="fig|1114972.6.peg.1256"/>
<protein>
    <submittedName>
        <fullName evidence="6">ABC transporter, ATP-binding protein</fullName>
    </submittedName>
</protein>
<dbReference type="PROSITE" id="PS00211">
    <property type="entry name" value="ABC_TRANSPORTER_1"/>
    <property type="match status" value="1"/>
</dbReference>
<name>A0A0R1RJA6_9LACO</name>